<keyword evidence="3" id="KW-1185">Reference proteome</keyword>
<dbReference type="KEGG" id="cput:CONPUDRAFT_75471"/>
<proteinExistence type="predicted"/>
<dbReference type="AlphaFoldDB" id="A0A5M3MEE4"/>
<comment type="caution">
    <text evidence="2">The sequence shown here is derived from an EMBL/GenBank/DDBJ whole genome shotgun (WGS) entry which is preliminary data.</text>
</comment>
<dbReference type="Proteomes" id="UP000053558">
    <property type="component" value="Unassembled WGS sequence"/>
</dbReference>
<sequence length="322" mass="36938">MCSLRHQWTGPKTQYAPTVNFAKLTLMEEFQLRCPAAIASVFPASEILRRIMLRTTTGLLIYLSLLEWNPIRFRGGRTPGGVTCGRKRMPQDWLFRVQVPLSPSRNEPTRLELSGPRIWNDEKKDWIRKQATFTRTFDQREPPASATAPLENTEATDAKHAAASLRSTSAPVEENAPVLAPPTSQRSQSVAPPSDIPVNDQTPNDIEISERTRYPYRGFPEKNYWVYESRSNQLLVTPPRPPDVHEGDFFCHRARNMYQVWIWTTRNRTLQWAGLDYGSSPPQEPDRFVAITEKGTLTLVQKGTWDRVYRHKLSPIVQPRQV</sequence>
<dbReference type="OrthoDB" id="3121269at2759"/>
<evidence type="ECO:0000313" key="3">
    <source>
        <dbReference type="Proteomes" id="UP000053558"/>
    </source>
</evidence>
<dbReference type="RefSeq" id="XP_007771861.1">
    <property type="nucleotide sequence ID" value="XM_007773671.1"/>
</dbReference>
<gene>
    <name evidence="2" type="ORF">CONPUDRAFT_75471</name>
</gene>
<dbReference type="EMBL" id="JH711583">
    <property type="protein sequence ID" value="EIW77639.1"/>
    <property type="molecule type" value="Genomic_DNA"/>
</dbReference>
<protein>
    <submittedName>
        <fullName evidence="2">Uncharacterized protein</fullName>
    </submittedName>
</protein>
<reference evidence="3" key="1">
    <citation type="journal article" date="2012" name="Science">
        <title>The Paleozoic origin of enzymatic lignin decomposition reconstructed from 31 fungal genomes.</title>
        <authorList>
            <person name="Floudas D."/>
            <person name="Binder M."/>
            <person name="Riley R."/>
            <person name="Barry K."/>
            <person name="Blanchette R.A."/>
            <person name="Henrissat B."/>
            <person name="Martinez A.T."/>
            <person name="Otillar R."/>
            <person name="Spatafora J.W."/>
            <person name="Yadav J.S."/>
            <person name="Aerts A."/>
            <person name="Benoit I."/>
            <person name="Boyd A."/>
            <person name="Carlson A."/>
            <person name="Copeland A."/>
            <person name="Coutinho P.M."/>
            <person name="de Vries R.P."/>
            <person name="Ferreira P."/>
            <person name="Findley K."/>
            <person name="Foster B."/>
            <person name="Gaskell J."/>
            <person name="Glotzer D."/>
            <person name="Gorecki P."/>
            <person name="Heitman J."/>
            <person name="Hesse C."/>
            <person name="Hori C."/>
            <person name="Igarashi K."/>
            <person name="Jurgens J.A."/>
            <person name="Kallen N."/>
            <person name="Kersten P."/>
            <person name="Kohler A."/>
            <person name="Kuees U."/>
            <person name="Kumar T.K.A."/>
            <person name="Kuo A."/>
            <person name="LaButti K."/>
            <person name="Larrondo L.F."/>
            <person name="Lindquist E."/>
            <person name="Ling A."/>
            <person name="Lombard V."/>
            <person name="Lucas S."/>
            <person name="Lundell T."/>
            <person name="Martin R."/>
            <person name="McLaughlin D.J."/>
            <person name="Morgenstern I."/>
            <person name="Morin E."/>
            <person name="Murat C."/>
            <person name="Nagy L.G."/>
            <person name="Nolan M."/>
            <person name="Ohm R.A."/>
            <person name="Patyshakuliyeva A."/>
            <person name="Rokas A."/>
            <person name="Ruiz-Duenas F.J."/>
            <person name="Sabat G."/>
            <person name="Salamov A."/>
            <person name="Samejima M."/>
            <person name="Schmutz J."/>
            <person name="Slot J.C."/>
            <person name="St John F."/>
            <person name="Stenlid J."/>
            <person name="Sun H."/>
            <person name="Sun S."/>
            <person name="Syed K."/>
            <person name="Tsang A."/>
            <person name="Wiebenga A."/>
            <person name="Young D."/>
            <person name="Pisabarro A."/>
            <person name="Eastwood D.C."/>
            <person name="Martin F."/>
            <person name="Cullen D."/>
            <person name="Grigoriev I.V."/>
            <person name="Hibbett D.S."/>
        </authorList>
    </citation>
    <scope>NUCLEOTIDE SEQUENCE [LARGE SCALE GENOMIC DNA]</scope>
    <source>
        <strain evidence="3">RWD-64-598 SS2</strain>
    </source>
</reference>
<feature type="region of interest" description="Disordered" evidence="1">
    <location>
        <begin position="133"/>
        <end position="203"/>
    </location>
</feature>
<accession>A0A5M3MEE4</accession>
<name>A0A5M3MEE4_CONPW</name>
<evidence type="ECO:0000256" key="1">
    <source>
        <dbReference type="SAM" id="MobiDB-lite"/>
    </source>
</evidence>
<feature type="compositionally biased region" description="Polar residues" evidence="1">
    <location>
        <begin position="182"/>
        <end position="191"/>
    </location>
</feature>
<evidence type="ECO:0000313" key="2">
    <source>
        <dbReference type="EMBL" id="EIW77639.1"/>
    </source>
</evidence>
<organism evidence="2 3">
    <name type="scientific">Coniophora puteana (strain RWD-64-598)</name>
    <name type="common">Brown rot fungus</name>
    <dbReference type="NCBI Taxonomy" id="741705"/>
    <lineage>
        <taxon>Eukaryota</taxon>
        <taxon>Fungi</taxon>
        <taxon>Dikarya</taxon>
        <taxon>Basidiomycota</taxon>
        <taxon>Agaricomycotina</taxon>
        <taxon>Agaricomycetes</taxon>
        <taxon>Agaricomycetidae</taxon>
        <taxon>Boletales</taxon>
        <taxon>Coniophorineae</taxon>
        <taxon>Coniophoraceae</taxon>
        <taxon>Coniophora</taxon>
    </lineage>
</organism>
<dbReference type="GeneID" id="19209360"/>